<keyword evidence="1" id="KW-0391">Immunity</keyword>
<dbReference type="Proteomes" id="UP000314986">
    <property type="component" value="Unassembled WGS sequence"/>
</dbReference>
<keyword evidence="1" id="KW-0325">Glycoprotein</keyword>
<comment type="function">
    <text evidence="1">The cytotoxic action of BPI is limited to many species of Gram-negative bacteria; this specificity may be explained by a strong affinity of the very basic N-terminal half for the negatively charged lipopolysaccharides that are unique to the Gram-negative bacterial outer envelope.</text>
</comment>
<reference evidence="4" key="3">
    <citation type="journal article" date="2014" name="Nature">
        <title>Elephant shark genome provides unique insights into gnathostome evolution.</title>
        <authorList>
            <consortium name="International Elephant Shark Genome Sequencing Consortium"/>
            <person name="Venkatesh B."/>
            <person name="Lee A.P."/>
            <person name="Ravi V."/>
            <person name="Maurya A.K."/>
            <person name="Lian M.M."/>
            <person name="Swann J.B."/>
            <person name="Ohta Y."/>
            <person name="Flajnik M.F."/>
            <person name="Sutoh Y."/>
            <person name="Kasahara M."/>
            <person name="Hoon S."/>
            <person name="Gangu V."/>
            <person name="Roy S.W."/>
            <person name="Irimia M."/>
            <person name="Korzh V."/>
            <person name="Kondrychyn I."/>
            <person name="Lim Z.W."/>
            <person name="Tay B.H."/>
            <person name="Tohari S."/>
            <person name="Kong K.W."/>
            <person name="Ho S."/>
            <person name="Lorente-Galdos B."/>
            <person name="Quilez J."/>
            <person name="Marques-Bonet T."/>
            <person name="Raney B.J."/>
            <person name="Ingham P.W."/>
            <person name="Tay A."/>
            <person name="Hillier L.W."/>
            <person name="Minx P."/>
            <person name="Boehm T."/>
            <person name="Wilson R.K."/>
            <person name="Brenner S."/>
            <person name="Warren W.C."/>
        </authorList>
    </citation>
    <scope>NUCLEOTIDE SEQUENCE [LARGE SCALE GENOMIC DNA]</scope>
</reference>
<evidence type="ECO:0000256" key="1">
    <source>
        <dbReference type="RuleBase" id="RU369039"/>
    </source>
</evidence>
<dbReference type="InterPro" id="IPR032942">
    <property type="entry name" value="BPI/LBP/Plunc"/>
</dbReference>
<keyword evidence="1" id="KW-0399">Innate immunity</keyword>
<keyword evidence="1" id="KW-1015">Disulfide bond</keyword>
<dbReference type="Pfam" id="PF02886">
    <property type="entry name" value="LBP_BPI_CETP_C"/>
    <property type="match status" value="1"/>
</dbReference>
<reference evidence="4" key="2">
    <citation type="journal article" date="2007" name="PLoS Biol.">
        <title>Survey sequencing and comparative analysis of the elephant shark (Callorhinchus milii) genome.</title>
        <authorList>
            <person name="Venkatesh B."/>
            <person name="Kirkness E.F."/>
            <person name="Loh Y.H."/>
            <person name="Halpern A.L."/>
            <person name="Lee A.P."/>
            <person name="Johnson J."/>
            <person name="Dandona N."/>
            <person name="Viswanathan L.D."/>
            <person name="Tay A."/>
            <person name="Venter J.C."/>
            <person name="Strausberg R.L."/>
            <person name="Brenner S."/>
        </authorList>
    </citation>
    <scope>NUCLEOTIDE SEQUENCE [LARGE SCALE GENOMIC DNA]</scope>
</reference>
<dbReference type="OMA" id="GRTHHIC"/>
<dbReference type="SUPFAM" id="SSF55394">
    <property type="entry name" value="Bactericidal permeability-increasing protein, BPI"/>
    <property type="match status" value="1"/>
</dbReference>
<dbReference type="PANTHER" id="PTHR10504:SF84">
    <property type="entry name" value="BACTERICIDAL PERMEABILITY-INCREASING PROTEIN"/>
    <property type="match status" value="1"/>
</dbReference>
<keyword evidence="4" id="KW-1185">Reference proteome</keyword>
<reference evidence="4" key="1">
    <citation type="journal article" date="2006" name="Science">
        <title>Ancient noncoding elements conserved in the human genome.</title>
        <authorList>
            <person name="Venkatesh B."/>
            <person name="Kirkness E.F."/>
            <person name="Loh Y.H."/>
            <person name="Halpern A.L."/>
            <person name="Lee A.P."/>
            <person name="Johnson J."/>
            <person name="Dandona N."/>
            <person name="Viswanathan L.D."/>
            <person name="Tay A."/>
            <person name="Venter J.C."/>
            <person name="Strausberg R.L."/>
            <person name="Brenner S."/>
        </authorList>
    </citation>
    <scope>NUCLEOTIDE SEQUENCE [LARGE SCALE GENOMIC DNA]</scope>
</reference>
<reference evidence="3" key="5">
    <citation type="submission" date="2025-09" db="UniProtKB">
        <authorList>
            <consortium name="Ensembl"/>
        </authorList>
    </citation>
    <scope>IDENTIFICATION</scope>
</reference>
<organism evidence="3 4">
    <name type="scientific">Callorhinchus milii</name>
    <name type="common">Ghost shark</name>
    <dbReference type="NCBI Taxonomy" id="7868"/>
    <lineage>
        <taxon>Eukaryota</taxon>
        <taxon>Metazoa</taxon>
        <taxon>Chordata</taxon>
        <taxon>Craniata</taxon>
        <taxon>Vertebrata</taxon>
        <taxon>Chondrichthyes</taxon>
        <taxon>Holocephali</taxon>
        <taxon>Chimaeriformes</taxon>
        <taxon>Callorhinchidae</taxon>
        <taxon>Callorhinchus</taxon>
    </lineage>
</organism>
<comment type="subcellular location">
    <subcellularLocation>
        <location evidence="1">Secreted</location>
    </subcellularLocation>
</comment>
<name>A0A4W3J5A4_CALMI</name>
<evidence type="ECO:0000313" key="3">
    <source>
        <dbReference type="Ensembl" id="ENSCMIP00000033378.1"/>
    </source>
</evidence>
<dbReference type="Gene3D" id="3.15.20.10">
    <property type="entry name" value="Bactericidal permeability-increasing protein, domain 2"/>
    <property type="match status" value="1"/>
</dbReference>
<keyword evidence="1" id="KW-0929">Antimicrobial</keyword>
<dbReference type="GO" id="GO:0050829">
    <property type="term" value="P:defense response to Gram-negative bacterium"/>
    <property type="evidence" value="ECO:0007669"/>
    <property type="project" value="UniProtKB-UniRule"/>
</dbReference>
<protein>
    <recommendedName>
        <fullName evidence="1">Bactericidal permeability-increasing protein</fullName>
        <shortName evidence="1">BPI</shortName>
    </recommendedName>
</protein>
<dbReference type="PANTHER" id="PTHR10504">
    <property type="entry name" value="BACTERICIDAL PERMEABILITY-INCREASING BPI PROTEIN-RELATED"/>
    <property type="match status" value="1"/>
</dbReference>
<evidence type="ECO:0000313" key="4">
    <source>
        <dbReference type="Proteomes" id="UP000314986"/>
    </source>
</evidence>
<comment type="domain">
    <text evidence="1">The N-terminal region may be exposed to the interior of the granule, whereas the C-terminal portion may be embedded in the membrane. During phagocytosis and degranulation, proteases may be released and activated and cleave BPI at the junction of the N- and C-terminal portions of the molecule, providing controlled release of the N-terminal antibacterial fragment when bacteria are ingested.</text>
</comment>
<dbReference type="AlphaFoldDB" id="A0A4W3J5A4"/>
<evidence type="ECO:0000259" key="2">
    <source>
        <dbReference type="Pfam" id="PF02886"/>
    </source>
</evidence>
<dbReference type="InParanoid" id="A0A4W3J5A4"/>
<keyword evidence="1" id="KW-0044">Antibiotic</keyword>
<keyword evidence="1" id="KW-0964">Secreted</keyword>
<dbReference type="GO" id="GO:0045087">
    <property type="term" value="P:innate immune response"/>
    <property type="evidence" value="ECO:0007669"/>
    <property type="project" value="UniProtKB-UniRule"/>
</dbReference>
<reference evidence="3" key="4">
    <citation type="submission" date="2025-08" db="UniProtKB">
        <authorList>
            <consortium name="Ensembl"/>
        </authorList>
    </citation>
    <scope>IDENTIFICATION</scope>
</reference>
<dbReference type="InterPro" id="IPR001124">
    <property type="entry name" value="Lipid-bd_serum_glycop_C"/>
</dbReference>
<proteinExistence type="predicted"/>
<keyword evidence="1" id="KW-0732">Signal</keyword>
<dbReference type="Ensembl" id="ENSCMIT00000033884.1">
    <property type="protein sequence ID" value="ENSCMIP00000033378.1"/>
    <property type="gene ID" value="ENSCMIG00000014240.1"/>
</dbReference>
<dbReference type="GeneTree" id="ENSGT00970000196876"/>
<sequence>MDQTGKLIGRTHHICVNALCKFTPSILYKFTIFLSFYFTALQQVDHYVAFDYSLVREPVITANSIEWPIKGIVYDRQHRKPPPYDVQPFNLPDITDLMLYVGVSEDVLNTMGFAYFVAGALQIDITDDKRESCKLLTRMLFGTMFPAMPSVTMMEFMKKQTLQNLFATANVFAILPNNSLSELFSLGVVSIDVFNIIILVFSKHFTGFAVESSNCVFCRQT</sequence>
<dbReference type="GO" id="GO:0008289">
    <property type="term" value="F:lipid binding"/>
    <property type="evidence" value="ECO:0007669"/>
    <property type="project" value="InterPro"/>
</dbReference>
<dbReference type="InterPro" id="IPR017943">
    <property type="entry name" value="Bactericidal_perm-incr_a/b_dom"/>
</dbReference>
<comment type="domain">
    <text evidence="1">The N- and C-terminal barrels adopt an identical fold despite having only 13% of conserved residues.</text>
</comment>
<accession>A0A4W3J5A4</accession>
<feature type="domain" description="Lipid-binding serum glycoprotein C-terminal" evidence="2">
    <location>
        <begin position="64"/>
        <end position="188"/>
    </location>
</feature>
<dbReference type="GO" id="GO:0005615">
    <property type="term" value="C:extracellular space"/>
    <property type="evidence" value="ECO:0007669"/>
    <property type="project" value="UniProtKB-UniRule"/>
</dbReference>
<comment type="subunit">
    <text evidence="1">Monomer. Homodimer; disulfide-linked.</text>
</comment>